<gene>
    <name evidence="1" type="ORF">E5672_06340</name>
</gene>
<dbReference type="RefSeq" id="WP_136781417.1">
    <property type="nucleotide sequence ID" value="NZ_SWCO01000002.1"/>
</dbReference>
<comment type="caution">
    <text evidence="1">The sequence shown here is derived from an EMBL/GenBank/DDBJ whole genome shotgun (WGS) entry which is preliminary data.</text>
</comment>
<proteinExistence type="predicted"/>
<organism evidence="1 2">
    <name type="scientific">Alteromonas portus</name>
    <dbReference type="NCBI Taxonomy" id="2565549"/>
    <lineage>
        <taxon>Bacteria</taxon>
        <taxon>Pseudomonadati</taxon>
        <taxon>Pseudomonadota</taxon>
        <taxon>Gammaproteobacteria</taxon>
        <taxon>Alteromonadales</taxon>
        <taxon>Alteromonadaceae</taxon>
        <taxon>Alteromonas/Salinimonas group</taxon>
        <taxon>Alteromonas</taxon>
    </lineage>
</organism>
<dbReference type="Proteomes" id="UP000305471">
    <property type="component" value="Unassembled WGS sequence"/>
</dbReference>
<keyword evidence="2" id="KW-1185">Reference proteome</keyword>
<name>A0A4U0ZJN7_9ALTE</name>
<reference evidence="1 2" key="1">
    <citation type="submission" date="2019-04" db="EMBL/GenBank/DDBJ databases">
        <title>Alteromonas portus sp. nov., an alginate lyase-excreting marine bacterium.</title>
        <authorList>
            <person name="Huang H."/>
            <person name="Mo K."/>
            <person name="Bao S."/>
        </authorList>
    </citation>
    <scope>NUCLEOTIDE SEQUENCE [LARGE SCALE GENOMIC DNA]</scope>
    <source>
        <strain evidence="1 2">HB161718</strain>
    </source>
</reference>
<accession>A0A4U0ZJN7</accession>
<dbReference type="AlphaFoldDB" id="A0A4U0ZJN7"/>
<protein>
    <submittedName>
        <fullName evidence="1">Uncharacterized protein</fullName>
    </submittedName>
</protein>
<dbReference type="EMBL" id="SWCO01000002">
    <property type="protein sequence ID" value="TKB04415.1"/>
    <property type="molecule type" value="Genomic_DNA"/>
</dbReference>
<dbReference type="OrthoDB" id="9553839at2"/>
<evidence type="ECO:0000313" key="2">
    <source>
        <dbReference type="Proteomes" id="UP000305471"/>
    </source>
</evidence>
<sequence>MQSVKFAKKLASAWSAESSKSNFSEVQQFRALMRSFASLRGPFNIEEFHGMKHQVVFNGRGSWGRPSARCEISDLLIVSYKKNPEFQARVTFLQAKKSNEKHTSLCGGLAHAVPYTDFKANLEQWDLLSRRPNVLPYPPFDCHPEILSGAILPSIGSLGVFHRYSGKNYGFFYMSADSVEPLSSPKRKHAKLKTKTTTNYRNLHGYTECTYACCLPTFAKALYELEIGTPIEPQNSLSKKDKNYRNTFRGWLRTVLYSHLEMTDNNSELARDLLGQIDSEYEGGFMSEPPSLLLLNCDEIEFNEQRQPDT</sequence>
<evidence type="ECO:0000313" key="1">
    <source>
        <dbReference type="EMBL" id="TKB04415.1"/>
    </source>
</evidence>